<proteinExistence type="predicted"/>
<dbReference type="SUPFAM" id="SSF52540">
    <property type="entry name" value="P-loop containing nucleoside triphosphate hydrolases"/>
    <property type="match status" value="1"/>
</dbReference>
<dbReference type="PROSITE" id="PS51882">
    <property type="entry name" value="G_ALPHA"/>
    <property type="match status" value="1"/>
</dbReference>
<evidence type="ECO:0000256" key="6">
    <source>
        <dbReference type="ARBA" id="ARBA00023139"/>
    </source>
</evidence>
<dbReference type="Gene3D" id="1.10.400.10">
    <property type="entry name" value="GI Alpha 1, domain 2-like"/>
    <property type="match status" value="1"/>
</dbReference>
<dbReference type="PANTHER" id="PTHR10218">
    <property type="entry name" value="GTP-BINDING PROTEIN ALPHA SUBUNIT"/>
    <property type="match status" value="1"/>
</dbReference>
<keyword evidence="13" id="KW-1185">Reference proteome</keyword>
<keyword evidence="11" id="KW-0472">Membrane</keyword>
<evidence type="ECO:0000313" key="12">
    <source>
        <dbReference type="EMBL" id="ETO20299.1"/>
    </source>
</evidence>
<dbReference type="GO" id="GO:0007188">
    <property type="term" value="P:adenylate cyclase-modulating G protein-coupled receptor signaling pathway"/>
    <property type="evidence" value="ECO:0007669"/>
    <property type="project" value="TreeGrafter"/>
</dbReference>
<dbReference type="GO" id="GO:0003924">
    <property type="term" value="F:GTPase activity"/>
    <property type="evidence" value="ECO:0007669"/>
    <property type="project" value="InterPro"/>
</dbReference>
<evidence type="ECO:0000256" key="2">
    <source>
        <dbReference type="ARBA" id="ARBA00022723"/>
    </source>
</evidence>
<feature type="binding site" evidence="9">
    <location>
        <begin position="263"/>
        <end position="266"/>
    </location>
    <ligand>
        <name>GTP</name>
        <dbReference type="ChEBI" id="CHEBI:37565"/>
    </ligand>
</feature>
<dbReference type="GO" id="GO:0031683">
    <property type="term" value="F:G-protein beta/gamma-subunit complex binding"/>
    <property type="evidence" value="ECO:0007669"/>
    <property type="project" value="InterPro"/>
</dbReference>
<keyword evidence="2 10" id="KW-0479">Metal-binding</keyword>
<dbReference type="Gene3D" id="3.40.50.300">
    <property type="entry name" value="P-loop containing nucleotide triphosphate hydrolases"/>
    <property type="match status" value="1"/>
</dbReference>
<keyword evidence="11" id="KW-1133">Transmembrane helix</keyword>
<organism evidence="12 13">
    <name type="scientific">Reticulomyxa filosa</name>
    <dbReference type="NCBI Taxonomy" id="46433"/>
    <lineage>
        <taxon>Eukaryota</taxon>
        <taxon>Sar</taxon>
        <taxon>Rhizaria</taxon>
        <taxon>Retaria</taxon>
        <taxon>Foraminifera</taxon>
        <taxon>Monothalamids</taxon>
        <taxon>Reticulomyxidae</taxon>
        <taxon>Reticulomyxa</taxon>
    </lineage>
</organism>
<dbReference type="InterPro" id="IPR001019">
    <property type="entry name" value="Gprotein_alpha_su"/>
</dbReference>
<dbReference type="OrthoDB" id="5817230at2759"/>
<dbReference type="Proteomes" id="UP000023152">
    <property type="component" value="Unassembled WGS sequence"/>
</dbReference>
<keyword evidence="3 9" id="KW-0547">Nucleotide-binding</keyword>
<dbReference type="SMART" id="SM00275">
    <property type="entry name" value="G_alpha"/>
    <property type="match status" value="1"/>
</dbReference>
<feature type="binding site" evidence="9">
    <location>
        <begin position="194"/>
        <end position="198"/>
    </location>
    <ligand>
        <name>GTP</name>
        <dbReference type="ChEBI" id="CHEBI:37565"/>
    </ligand>
</feature>
<evidence type="ECO:0000313" key="13">
    <source>
        <dbReference type="Proteomes" id="UP000023152"/>
    </source>
</evidence>
<dbReference type="AlphaFoldDB" id="X6N3G7"/>
<dbReference type="FunFam" id="3.40.50.300:FF:003800">
    <property type="entry name" value="Guanine nucleotide-binding protein G(k) subunit alpha"/>
    <property type="match status" value="1"/>
</dbReference>
<dbReference type="GO" id="GO:0046872">
    <property type="term" value="F:metal ion binding"/>
    <property type="evidence" value="ECO:0007669"/>
    <property type="project" value="UniProtKB-KW"/>
</dbReference>
<evidence type="ECO:0000256" key="10">
    <source>
        <dbReference type="PIRSR" id="PIRSR601019-2"/>
    </source>
</evidence>
<evidence type="ECO:0000256" key="4">
    <source>
        <dbReference type="ARBA" id="ARBA00022842"/>
    </source>
</evidence>
<dbReference type="GO" id="GO:0005834">
    <property type="term" value="C:heterotrimeric G-protein complex"/>
    <property type="evidence" value="ECO:0007669"/>
    <property type="project" value="TreeGrafter"/>
</dbReference>
<feature type="binding site" evidence="10">
    <location>
        <position position="1"/>
    </location>
    <ligand>
        <name>Mg(2+)</name>
        <dbReference type="ChEBI" id="CHEBI:18420"/>
    </ligand>
</feature>
<keyword evidence="11" id="KW-0812">Transmembrane</keyword>
<dbReference type="PANTHER" id="PTHR10218:SF302">
    <property type="entry name" value="GUANINE NUCLEOTIDE-BINDING PROTEIN ALPHA-5 SUBUNIT"/>
    <property type="match status" value="1"/>
</dbReference>
<dbReference type="PRINTS" id="PR00318">
    <property type="entry name" value="GPROTEINA"/>
</dbReference>
<feature type="binding site" evidence="10">
    <location>
        <position position="175"/>
    </location>
    <ligand>
        <name>Mg(2+)</name>
        <dbReference type="ChEBI" id="CHEBI:18420"/>
    </ligand>
</feature>
<dbReference type="GO" id="GO:0005525">
    <property type="term" value="F:GTP binding"/>
    <property type="evidence" value="ECO:0007669"/>
    <property type="project" value="UniProtKB-KW"/>
</dbReference>
<feature type="binding site" evidence="9">
    <location>
        <begin position="109"/>
        <end position="110"/>
    </location>
    <ligand>
        <name>GTP</name>
        <dbReference type="ChEBI" id="CHEBI:37565"/>
    </ligand>
</feature>
<accession>X6N3G7</accession>
<feature type="non-terminal residue" evidence="12">
    <location>
        <position position="1"/>
    </location>
</feature>
<evidence type="ECO:0000256" key="1">
    <source>
        <dbReference type="ARBA" id="ARBA00022707"/>
    </source>
</evidence>
<name>X6N3G7_RETFI</name>
<gene>
    <name evidence="12" type="ORF">RFI_16920</name>
</gene>
<dbReference type="SUPFAM" id="SSF47895">
    <property type="entry name" value="Transducin (alpha subunit), insertion domain"/>
    <property type="match status" value="1"/>
</dbReference>
<keyword evidence="1" id="KW-0519">Myristate</keyword>
<evidence type="ECO:0000256" key="7">
    <source>
        <dbReference type="ARBA" id="ARBA00023224"/>
    </source>
</evidence>
<dbReference type="CDD" id="cd00066">
    <property type="entry name" value="G-alpha"/>
    <property type="match status" value="1"/>
</dbReference>
<comment type="caution">
    <text evidence="12">The sequence shown here is derived from an EMBL/GenBank/DDBJ whole genome shotgun (WGS) entry which is preliminary data.</text>
</comment>
<evidence type="ECO:0000256" key="9">
    <source>
        <dbReference type="PIRSR" id="PIRSR601019-1"/>
    </source>
</evidence>
<evidence type="ECO:0000256" key="5">
    <source>
        <dbReference type="ARBA" id="ARBA00023134"/>
    </source>
</evidence>
<sequence length="342" mass="40521">STFFKQFANLHAGGFQQRDRKSFRDQIYEQLIDTMKLMITKCEEYFEEDTTANQKFELGQSSQTSADVILATRNNSPMTSELAKHLDALWKDPAIQQAFKIRNKICVPDSTGFFLDKLSTVTQEDYVPSDERKKRGREKENFFLNLFLNFISFLYKKKRKGEGEKHQKKKFRYRTTGMAEKEFEVEKTKLKVVDVGGQRNERRKWIHFFDSVTAVLFVASLSAYNEATFEDEDLNAMEDSLQIFEEHVNSEWFQNTAFILFLNKSDVFRQRIKETPITVCFKEYTGRQDYEECYEYIYIYVYIYLYIYIFNFVCACVLFNVCVCVVFFLVFVPLLLCSCLCW</sequence>
<evidence type="ECO:0000256" key="3">
    <source>
        <dbReference type="ARBA" id="ARBA00022741"/>
    </source>
</evidence>
<keyword evidence="6" id="KW-0564">Palmitate</keyword>
<dbReference type="InterPro" id="IPR027417">
    <property type="entry name" value="P-loop_NTPase"/>
</dbReference>
<keyword evidence="4 10" id="KW-0460">Magnesium</keyword>
<evidence type="ECO:0000256" key="11">
    <source>
        <dbReference type="SAM" id="Phobius"/>
    </source>
</evidence>
<keyword evidence="8" id="KW-0449">Lipoprotein</keyword>
<keyword evidence="5 9" id="KW-0342">GTP-binding</keyword>
<feature type="transmembrane region" description="Helical" evidence="11">
    <location>
        <begin position="303"/>
        <end position="336"/>
    </location>
</feature>
<dbReference type="InterPro" id="IPR011025">
    <property type="entry name" value="GproteinA_insert"/>
</dbReference>
<dbReference type="EMBL" id="ASPP01012752">
    <property type="protein sequence ID" value="ETO20299.1"/>
    <property type="molecule type" value="Genomic_DNA"/>
</dbReference>
<evidence type="ECO:0000256" key="8">
    <source>
        <dbReference type="ARBA" id="ARBA00023288"/>
    </source>
</evidence>
<protein>
    <submittedName>
        <fullName evidence="12">Guanine nucleotide binding protein</fullName>
    </submittedName>
</protein>
<reference evidence="12 13" key="1">
    <citation type="journal article" date="2013" name="Curr. Biol.">
        <title>The Genome of the Foraminiferan Reticulomyxa filosa.</title>
        <authorList>
            <person name="Glockner G."/>
            <person name="Hulsmann N."/>
            <person name="Schleicher M."/>
            <person name="Noegel A.A."/>
            <person name="Eichinger L."/>
            <person name="Gallinger C."/>
            <person name="Pawlowski J."/>
            <person name="Sierra R."/>
            <person name="Euteneuer U."/>
            <person name="Pillet L."/>
            <person name="Moustafa A."/>
            <person name="Platzer M."/>
            <person name="Groth M."/>
            <person name="Szafranski K."/>
            <person name="Schliwa M."/>
        </authorList>
    </citation>
    <scope>NUCLEOTIDE SEQUENCE [LARGE SCALE GENOMIC DNA]</scope>
</reference>
<dbReference type="Pfam" id="PF00503">
    <property type="entry name" value="G-alpha"/>
    <property type="match status" value="1"/>
</dbReference>
<dbReference type="GO" id="GO:0005737">
    <property type="term" value="C:cytoplasm"/>
    <property type="evidence" value="ECO:0007669"/>
    <property type="project" value="TreeGrafter"/>
</dbReference>
<dbReference type="GO" id="GO:0001664">
    <property type="term" value="F:G protein-coupled receptor binding"/>
    <property type="evidence" value="ECO:0007669"/>
    <property type="project" value="TreeGrafter"/>
</dbReference>
<keyword evidence="7" id="KW-0807">Transducer</keyword>